<keyword evidence="1" id="KW-0175">Coiled coil</keyword>
<accession>A0A2H0LW34</accession>
<dbReference type="Proteomes" id="UP000229641">
    <property type="component" value="Unassembled WGS sequence"/>
</dbReference>
<proteinExistence type="predicted"/>
<dbReference type="InterPro" id="IPR043976">
    <property type="entry name" value="GOLGA_cons_dom"/>
</dbReference>
<reference evidence="3 4" key="1">
    <citation type="submission" date="2017-09" db="EMBL/GenBank/DDBJ databases">
        <title>Depth-based differentiation of microbial function through sediment-hosted aquifers and enrichment of novel symbionts in the deep terrestrial subsurface.</title>
        <authorList>
            <person name="Probst A.J."/>
            <person name="Ladd B."/>
            <person name="Jarett J.K."/>
            <person name="Geller-Mcgrath D.E."/>
            <person name="Sieber C.M."/>
            <person name="Emerson J.B."/>
            <person name="Anantharaman K."/>
            <person name="Thomas B.C."/>
            <person name="Malmstrom R."/>
            <person name="Stieglmeier M."/>
            <person name="Klingl A."/>
            <person name="Woyke T."/>
            <person name="Ryan C.M."/>
            <person name="Banfield J.F."/>
        </authorList>
    </citation>
    <scope>NUCLEOTIDE SEQUENCE [LARGE SCALE GENOMIC DNA]</scope>
    <source>
        <strain evidence="3">CG11_big_fil_rev_8_21_14_0_20_42_13</strain>
    </source>
</reference>
<dbReference type="Gene3D" id="1.10.287.1490">
    <property type="match status" value="1"/>
</dbReference>
<feature type="coiled-coil region" evidence="1">
    <location>
        <begin position="31"/>
        <end position="152"/>
    </location>
</feature>
<evidence type="ECO:0000259" key="2">
    <source>
        <dbReference type="Pfam" id="PF15070"/>
    </source>
</evidence>
<comment type="caution">
    <text evidence="3">The sequence shown here is derived from an EMBL/GenBank/DDBJ whole genome shotgun (WGS) entry which is preliminary data.</text>
</comment>
<evidence type="ECO:0000313" key="3">
    <source>
        <dbReference type="EMBL" id="PIQ88639.1"/>
    </source>
</evidence>
<protein>
    <recommendedName>
        <fullName evidence="2">Golgin subfamily A conserved domain-containing protein</fullName>
    </recommendedName>
</protein>
<feature type="domain" description="Golgin subfamily A conserved" evidence="2">
    <location>
        <begin position="23"/>
        <end position="167"/>
    </location>
</feature>
<name>A0A2H0LW34_9BACT</name>
<dbReference type="Pfam" id="PF15070">
    <property type="entry name" value="GOLGA2L5"/>
    <property type="match status" value="1"/>
</dbReference>
<evidence type="ECO:0000256" key="1">
    <source>
        <dbReference type="SAM" id="Coils"/>
    </source>
</evidence>
<sequence>MLKRSGKVVIFLLILLCALSIGLAGYIYMVLEKEKSQNAALSEDLKRIESEKMNASEEAEKYKSELKNMQEKLSAAERQIKELTFSLDDLKRKENQAGMEMESLKKDLLDAKNTKIAFEEQVSSAAGEINRLKEQLAALEKEKAEFEKKNKEPGSSGVQLGKIVVAHDAAEGPGKMKVSAAHLEGEILAVNNDYEFVVINLGLRDGVSSGDVFSVYQKNKYLGDVGAEKVDEAMSSANFLEGSLKNKIRQGDTVKTK</sequence>
<dbReference type="EMBL" id="PCWA01000093">
    <property type="protein sequence ID" value="PIQ88639.1"/>
    <property type="molecule type" value="Genomic_DNA"/>
</dbReference>
<dbReference type="AlphaFoldDB" id="A0A2H0LW34"/>
<evidence type="ECO:0000313" key="4">
    <source>
        <dbReference type="Proteomes" id="UP000229641"/>
    </source>
</evidence>
<dbReference type="PANTHER" id="PTHR43941">
    <property type="entry name" value="STRUCTURAL MAINTENANCE OF CHROMOSOMES PROTEIN 2"/>
    <property type="match status" value="1"/>
</dbReference>
<organism evidence="3 4">
    <name type="scientific">Candidatus Ghiorseimicrobium undicola</name>
    <dbReference type="NCBI Taxonomy" id="1974746"/>
    <lineage>
        <taxon>Bacteria</taxon>
        <taxon>Pseudomonadati</taxon>
        <taxon>Candidatus Omnitrophota</taxon>
        <taxon>Candidatus Ghiorseimicrobium</taxon>
    </lineage>
</organism>
<gene>
    <name evidence="3" type="ORF">COV72_07230</name>
</gene>